<dbReference type="Proteomes" id="UP000779233">
    <property type="component" value="Unassembled WGS sequence"/>
</dbReference>
<evidence type="ECO:0000256" key="2">
    <source>
        <dbReference type="ARBA" id="ARBA00022448"/>
    </source>
</evidence>
<evidence type="ECO:0000256" key="3">
    <source>
        <dbReference type="ARBA" id="ARBA00022692"/>
    </source>
</evidence>
<feature type="transmembrane region" description="Helical" evidence="8">
    <location>
        <begin position="52"/>
        <end position="73"/>
    </location>
</feature>
<dbReference type="VEuPathDB" id="PlasmoDB:PVX_092360"/>
<evidence type="ECO:0000256" key="7">
    <source>
        <dbReference type="ARBA" id="ARBA00038475"/>
    </source>
</evidence>
<evidence type="ECO:0000313" key="10">
    <source>
        <dbReference type="EMBL" id="SCO72835.1"/>
    </source>
</evidence>
<organism evidence="10 11">
    <name type="scientific">Plasmodium vivax</name>
    <name type="common">malaria parasite P. vivax</name>
    <dbReference type="NCBI Taxonomy" id="5855"/>
    <lineage>
        <taxon>Eukaryota</taxon>
        <taxon>Sar</taxon>
        <taxon>Alveolata</taxon>
        <taxon>Apicomplexa</taxon>
        <taxon>Aconoidasida</taxon>
        <taxon>Haemosporida</taxon>
        <taxon>Plasmodiidae</taxon>
        <taxon>Plasmodium</taxon>
        <taxon>Plasmodium (Plasmodium)</taxon>
    </lineage>
</organism>
<dbReference type="Gene3D" id="1.20.1280.290">
    <property type="match status" value="2"/>
</dbReference>
<dbReference type="PANTHER" id="PTHR12226">
    <property type="entry name" value="MANNOSE-P-DOLICHOL UTILIZATION DEFECT 1 LEC35 -RELATED"/>
    <property type="match status" value="1"/>
</dbReference>
<evidence type="ECO:0000313" key="9">
    <source>
        <dbReference type="EMBL" id="CAG9477093.1"/>
    </source>
</evidence>
<comment type="similarity">
    <text evidence="7">Belongs to the MPDU1 (TC 2.A.43.3) family.</text>
</comment>
<dbReference type="InterPro" id="IPR006603">
    <property type="entry name" value="PQ-loop_rpt"/>
</dbReference>
<dbReference type="EMBL" id="CAJZCX010000007">
    <property type="protein sequence ID" value="CAG9477093.1"/>
    <property type="molecule type" value="Genomic_DNA"/>
</dbReference>
<feature type="transmembrane region" description="Helical" evidence="8">
    <location>
        <begin position="193"/>
        <end position="216"/>
    </location>
</feature>
<dbReference type="PANTHER" id="PTHR12226:SF2">
    <property type="entry name" value="MANNOSE-P-DOLICHOL UTILIZATION DEFECT 1 PROTEIN"/>
    <property type="match status" value="1"/>
</dbReference>
<dbReference type="AlphaFoldDB" id="A0A1G4HD33"/>
<dbReference type="VEuPathDB" id="PlasmoDB:PVW1_090040300"/>
<keyword evidence="6 8" id="KW-0472">Membrane</keyword>
<dbReference type="SMART" id="SM00679">
    <property type="entry name" value="CTNS"/>
    <property type="match status" value="2"/>
</dbReference>
<evidence type="ECO:0000313" key="11">
    <source>
        <dbReference type="Proteomes" id="UP000305196"/>
    </source>
</evidence>
<evidence type="ECO:0000256" key="8">
    <source>
        <dbReference type="SAM" id="Phobius"/>
    </source>
</evidence>
<evidence type="ECO:0000256" key="4">
    <source>
        <dbReference type="ARBA" id="ARBA00022737"/>
    </source>
</evidence>
<comment type="subcellular location">
    <subcellularLocation>
        <location evidence="1">Membrane</location>
        <topology evidence="1">Multi-pass membrane protein</topology>
    </subcellularLocation>
</comment>
<evidence type="ECO:0000256" key="6">
    <source>
        <dbReference type="ARBA" id="ARBA00023136"/>
    </source>
</evidence>
<dbReference type="VEuPathDB" id="PlasmoDB:PVP01_0935800"/>
<dbReference type="InterPro" id="IPR016817">
    <property type="entry name" value="MannP-dilichol_defect-1"/>
</dbReference>
<dbReference type="Proteomes" id="UP000305196">
    <property type="component" value="Chromosome 9"/>
</dbReference>
<keyword evidence="4" id="KW-0677">Repeat</keyword>
<dbReference type="GO" id="GO:0016020">
    <property type="term" value="C:membrane"/>
    <property type="evidence" value="ECO:0007669"/>
    <property type="project" value="UniProtKB-SubCell"/>
</dbReference>
<evidence type="ECO:0000256" key="5">
    <source>
        <dbReference type="ARBA" id="ARBA00022989"/>
    </source>
</evidence>
<evidence type="ECO:0000256" key="1">
    <source>
        <dbReference type="ARBA" id="ARBA00004141"/>
    </source>
</evidence>
<sequence>MKSANFNVFSEGFYDKQNIASVLNSVFIYSTIVGSCFTKIPQLTKIVSKKNAAGISFASVYVEILVATSLIVFSIKEKLAIKLFVDVILINTQNILIVLFMWKYSNSYCKRVQISKACLYVLFNLFLLLLLPDALAPLLGLASAPLSCLSKVPQIYVNYKNQSTGNLSFASYLLIFCGNLARIYIILFNVENWIYLINSGVNASLNLTILCQMLYYRNKACLTAKKDKEKQL</sequence>
<protein>
    <submittedName>
        <fullName evidence="9">(malaria parasite P. vivax) hypothetical protein</fullName>
    </submittedName>
</protein>
<dbReference type="VEuPathDB" id="PlasmoDB:PVPAM_090039900"/>
<dbReference type="EMBL" id="LT615264">
    <property type="protein sequence ID" value="SCO72835.1"/>
    <property type="molecule type" value="Genomic_DNA"/>
</dbReference>
<keyword evidence="5 8" id="KW-1133">Transmembrane helix</keyword>
<dbReference type="Pfam" id="PF04193">
    <property type="entry name" value="PQ-loop"/>
    <property type="match status" value="2"/>
</dbReference>
<gene>
    <name evidence="10" type="ORF">PVC01_090038300</name>
    <name evidence="9" type="ORF">PVW1_090040300</name>
</gene>
<feature type="transmembrane region" description="Helical" evidence="8">
    <location>
        <begin position="79"/>
        <end position="102"/>
    </location>
</feature>
<accession>A0A1G4HD33</accession>
<keyword evidence="2" id="KW-0813">Transport</keyword>
<reference evidence="10 11" key="1">
    <citation type="submission" date="2016-07" db="EMBL/GenBank/DDBJ databases">
        <authorList>
            <consortium name="Pathogen Informatics"/>
        </authorList>
    </citation>
    <scope>NUCLEOTIDE SEQUENCE [LARGE SCALE GENOMIC DNA]</scope>
    <source>
        <strain evidence="9">PvW1</strain>
    </source>
</reference>
<keyword evidence="3 8" id="KW-0812">Transmembrane</keyword>
<name>A0A1G4HD33_PLAVI</name>
<proteinExistence type="inferred from homology"/>
<feature type="transmembrane region" description="Helical" evidence="8">
    <location>
        <begin position="20"/>
        <end position="40"/>
    </location>
</feature>
<feature type="transmembrane region" description="Helical" evidence="8">
    <location>
        <begin position="169"/>
        <end position="187"/>
    </location>
</feature>